<proteinExistence type="predicted"/>
<gene>
    <name evidence="1" type="ORF">S12H4_49783</name>
</gene>
<sequence length="35" mass="4219">TRRGLSEWDRSILLLLEWSRRERDAEYEALQTGIV</sequence>
<dbReference type="AlphaFoldDB" id="X1VBZ4"/>
<protein>
    <submittedName>
        <fullName evidence="1">Uncharacterized protein</fullName>
    </submittedName>
</protein>
<evidence type="ECO:0000313" key="1">
    <source>
        <dbReference type="EMBL" id="GAJ14672.1"/>
    </source>
</evidence>
<organism evidence="1">
    <name type="scientific">marine sediment metagenome</name>
    <dbReference type="NCBI Taxonomy" id="412755"/>
    <lineage>
        <taxon>unclassified sequences</taxon>
        <taxon>metagenomes</taxon>
        <taxon>ecological metagenomes</taxon>
    </lineage>
</organism>
<reference evidence="1" key="1">
    <citation type="journal article" date="2014" name="Front. Microbiol.">
        <title>High frequency of phylogenetically diverse reductive dehalogenase-homologous genes in deep subseafloor sedimentary metagenomes.</title>
        <authorList>
            <person name="Kawai M."/>
            <person name="Futagami T."/>
            <person name="Toyoda A."/>
            <person name="Takaki Y."/>
            <person name="Nishi S."/>
            <person name="Hori S."/>
            <person name="Arai W."/>
            <person name="Tsubouchi T."/>
            <person name="Morono Y."/>
            <person name="Uchiyama I."/>
            <person name="Ito T."/>
            <person name="Fujiyama A."/>
            <person name="Inagaki F."/>
            <person name="Takami H."/>
        </authorList>
    </citation>
    <scope>NUCLEOTIDE SEQUENCE</scope>
    <source>
        <strain evidence="1">Expedition CK06-06</strain>
    </source>
</reference>
<accession>X1VBZ4</accession>
<feature type="non-terminal residue" evidence="1">
    <location>
        <position position="1"/>
    </location>
</feature>
<dbReference type="EMBL" id="BARW01031271">
    <property type="protein sequence ID" value="GAJ14672.1"/>
    <property type="molecule type" value="Genomic_DNA"/>
</dbReference>
<name>X1VBZ4_9ZZZZ</name>
<comment type="caution">
    <text evidence="1">The sequence shown here is derived from an EMBL/GenBank/DDBJ whole genome shotgun (WGS) entry which is preliminary data.</text>
</comment>